<evidence type="ECO:0000256" key="7">
    <source>
        <dbReference type="ARBA" id="ARBA00023154"/>
    </source>
</evidence>
<dbReference type="PANTHER" id="PTHR12128:SF66">
    <property type="entry name" value="4-HYDROXY-2-OXOGLUTARATE ALDOLASE, MITOCHONDRIAL"/>
    <property type="match status" value="1"/>
</dbReference>
<protein>
    <recommendedName>
        <fullName evidence="3 11">4-hydroxy-tetrahydrodipicolinate synthase</fullName>
        <shortName evidence="11">HTPA synthase</shortName>
        <ecNumber evidence="3 11">4.3.3.7</ecNumber>
    </recommendedName>
</protein>
<keyword evidence="8 11" id="KW-0456">Lyase</keyword>
<dbReference type="HAMAP" id="MF_00418">
    <property type="entry name" value="DapA"/>
    <property type="match status" value="1"/>
</dbReference>
<dbReference type="GO" id="GO:0008840">
    <property type="term" value="F:4-hydroxy-tetrahydrodipicolinate synthase activity"/>
    <property type="evidence" value="ECO:0007669"/>
    <property type="project" value="UniProtKB-UniRule"/>
</dbReference>
<reference evidence="15 16" key="1">
    <citation type="journal article" date="2019" name="Nat. Microbiol.">
        <title>Wide diversity of methane and short-chain alkane metabolisms in uncultured archaea.</title>
        <authorList>
            <person name="Borrel G."/>
            <person name="Adam P.S."/>
            <person name="McKay L.J."/>
            <person name="Chen L.X."/>
            <person name="Sierra-Garcia I.N."/>
            <person name="Sieber C.M."/>
            <person name="Letourneur Q."/>
            <person name="Ghozlane A."/>
            <person name="Andersen G.L."/>
            <person name="Li W.J."/>
            <person name="Hallam S.J."/>
            <person name="Muyzer G."/>
            <person name="de Oliveira V.M."/>
            <person name="Inskeep W.P."/>
            <person name="Banfield J.F."/>
            <person name="Gribaldo S."/>
        </authorList>
    </citation>
    <scope>NUCLEOTIDE SEQUENCE [LARGE SCALE GENOMIC DNA]</scope>
    <source>
        <strain evidence="15">NM1a</strain>
    </source>
</reference>
<feature type="site" description="Part of a proton relay during catalysis" evidence="11">
    <location>
        <position position="106"/>
    </location>
</feature>
<gene>
    <name evidence="11" type="primary">dapA</name>
    <name evidence="15" type="ORF">EF806_00540</name>
</gene>
<evidence type="ECO:0000313" key="16">
    <source>
        <dbReference type="Proteomes" id="UP000317158"/>
    </source>
</evidence>
<dbReference type="SUPFAM" id="SSF51569">
    <property type="entry name" value="Aldolase"/>
    <property type="match status" value="1"/>
</dbReference>
<dbReference type="InterPro" id="IPR002220">
    <property type="entry name" value="DapA-like"/>
</dbReference>
<comment type="similarity">
    <text evidence="11">Belongs to the DapA family.</text>
</comment>
<feature type="site" description="Part of a proton relay during catalysis" evidence="11 14">
    <location>
        <position position="45"/>
    </location>
</feature>
<evidence type="ECO:0000256" key="4">
    <source>
        <dbReference type="ARBA" id="ARBA00022490"/>
    </source>
</evidence>
<evidence type="ECO:0000313" key="15">
    <source>
        <dbReference type="EMBL" id="RZN65415.1"/>
    </source>
</evidence>
<comment type="subunit">
    <text evidence="11">Homotetramer; dimer of dimers.</text>
</comment>
<evidence type="ECO:0000256" key="2">
    <source>
        <dbReference type="ARBA" id="ARBA00005120"/>
    </source>
</evidence>
<accession>A0A520KTL2</accession>
<evidence type="ECO:0000256" key="8">
    <source>
        <dbReference type="ARBA" id="ARBA00023239"/>
    </source>
</evidence>
<evidence type="ECO:0000256" key="11">
    <source>
        <dbReference type="HAMAP-Rule" id="MF_00418"/>
    </source>
</evidence>
<dbReference type="PRINTS" id="PR00146">
    <property type="entry name" value="DHPICSNTHASE"/>
</dbReference>
<keyword evidence="7 11" id="KW-0457">Lysine biosynthesis</keyword>
<dbReference type="GO" id="GO:0009089">
    <property type="term" value="P:lysine biosynthetic process via diaminopimelate"/>
    <property type="evidence" value="ECO:0007669"/>
    <property type="project" value="UniProtKB-UniRule"/>
</dbReference>
<feature type="site" description="L-lysine inhibitor binding; via carbonyl oxygen" evidence="14">
    <location>
        <position position="50"/>
    </location>
</feature>
<dbReference type="Pfam" id="PF00701">
    <property type="entry name" value="DHDPS"/>
    <property type="match status" value="1"/>
</dbReference>
<dbReference type="CDD" id="cd00950">
    <property type="entry name" value="DHDPS"/>
    <property type="match status" value="1"/>
</dbReference>
<sequence>MRFEGIIAAMITPFTKDDMIDEEGLRRNIEFLEKNEIDAIVPCGTTGESATLSHDEHKKVIKIATETAHVPVLAGTGSNSTKEAIDLSLYAEDVGADGVLVVTPYYNKPNETGVIKHFEAIADKINIPIIMYNIPSRTGLNMPPNLVARLADIDGIDGIKEASNNISQISQIIELTQDKEFYLLSGNDDQILPILSLGGKGVISVAANIIPRKLKEMYDSFIKGDIDRAREIHYNLSPLFRALFIETNPIPIKAACNMMGLAAGNLRPPLANLSKEHEDILKTILKKYLKE</sequence>
<keyword evidence="9 11" id="KW-0704">Schiff base</keyword>
<dbReference type="PIRSF" id="PIRSF001365">
    <property type="entry name" value="DHDPS"/>
    <property type="match status" value="1"/>
</dbReference>
<dbReference type="AlphaFoldDB" id="A0A520KTL2"/>
<feature type="active site" description="Schiff-base intermediate with substrate" evidence="11 12">
    <location>
        <position position="160"/>
    </location>
</feature>
<dbReference type="PROSITE" id="PS00666">
    <property type="entry name" value="DHDPS_2"/>
    <property type="match status" value="1"/>
</dbReference>
<comment type="pathway">
    <text evidence="2 11">Amino-acid biosynthesis; L-lysine biosynthesis via DAP pathway; (S)-tetrahydrodipicolinate from L-aspartate: step 3/4.</text>
</comment>
<evidence type="ECO:0000256" key="13">
    <source>
        <dbReference type="PIRSR" id="PIRSR001365-2"/>
    </source>
</evidence>
<evidence type="ECO:0000256" key="1">
    <source>
        <dbReference type="ARBA" id="ARBA00003294"/>
    </source>
</evidence>
<dbReference type="InterPro" id="IPR020624">
    <property type="entry name" value="Schiff_base-form_aldolases_CS"/>
</dbReference>
<evidence type="ECO:0000256" key="14">
    <source>
        <dbReference type="PIRSR" id="PIRSR001365-3"/>
    </source>
</evidence>
<dbReference type="GO" id="GO:0019877">
    <property type="term" value="P:diaminopimelate biosynthetic process"/>
    <property type="evidence" value="ECO:0007669"/>
    <property type="project" value="UniProtKB-UniRule"/>
</dbReference>
<dbReference type="Proteomes" id="UP000317158">
    <property type="component" value="Unassembled WGS sequence"/>
</dbReference>
<comment type="subcellular location">
    <subcellularLocation>
        <location evidence="11">Cytoplasm</location>
    </subcellularLocation>
</comment>
<dbReference type="GO" id="GO:0008675">
    <property type="term" value="F:2-dehydro-3-deoxy-phosphogluconate aldolase activity"/>
    <property type="evidence" value="ECO:0007669"/>
    <property type="project" value="UniProtKB-ARBA"/>
</dbReference>
<evidence type="ECO:0000256" key="9">
    <source>
        <dbReference type="ARBA" id="ARBA00023270"/>
    </source>
</evidence>
<dbReference type="EMBL" id="RXIF01000002">
    <property type="protein sequence ID" value="RZN65415.1"/>
    <property type="molecule type" value="Genomic_DNA"/>
</dbReference>
<dbReference type="InterPro" id="IPR020625">
    <property type="entry name" value="Schiff_base-form_aldolases_AS"/>
</dbReference>
<comment type="caution">
    <text evidence="15">The sequence shown here is derived from an EMBL/GenBank/DDBJ whole genome shotgun (WGS) entry which is preliminary data.</text>
</comment>
<keyword evidence="5 11" id="KW-0028">Amino-acid biosynthesis</keyword>
<name>A0A520KTL2_METT2</name>
<dbReference type="InterPro" id="IPR013785">
    <property type="entry name" value="Aldolase_TIM"/>
</dbReference>
<feature type="binding site" evidence="11 13">
    <location>
        <position position="203"/>
    </location>
    <ligand>
        <name>pyruvate</name>
        <dbReference type="ChEBI" id="CHEBI:15361"/>
    </ligand>
</feature>
<evidence type="ECO:0000256" key="10">
    <source>
        <dbReference type="ARBA" id="ARBA00047836"/>
    </source>
</evidence>
<evidence type="ECO:0000256" key="12">
    <source>
        <dbReference type="PIRSR" id="PIRSR001365-1"/>
    </source>
</evidence>
<comment type="caution">
    <text evidence="11">Was originally thought to be a dihydrodipicolinate synthase (DHDPS), catalyzing the condensation of (S)-aspartate-beta-semialdehyde [(S)-ASA] and pyruvate to dihydrodipicolinate (DHDP). However, it was shown in E.coli that the product of the enzymatic reaction is not dihydrodipicolinate but in fact (4S)-4-hydroxy-2,3,4,5-tetrahydro-(2S)-dipicolinic acid (HTPA), and that the consecutive dehydration reaction leading to DHDP is not spontaneous but catalyzed by DapB.</text>
</comment>
<feature type="site" description="L-lysine inhibitor binding" evidence="14">
    <location>
        <position position="105"/>
    </location>
</feature>
<dbReference type="PANTHER" id="PTHR12128">
    <property type="entry name" value="DIHYDRODIPICOLINATE SYNTHASE"/>
    <property type="match status" value="1"/>
</dbReference>
<feature type="active site" description="Proton donor/acceptor" evidence="11 12">
    <location>
        <position position="132"/>
    </location>
</feature>
<evidence type="ECO:0000256" key="3">
    <source>
        <dbReference type="ARBA" id="ARBA00012086"/>
    </source>
</evidence>
<dbReference type="Gene3D" id="3.20.20.70">
    <property type="entry name" value="Aldolase class I"/>
    <property type="match status" value="1"/>
</dbReference>
<dbReference type="PROSITE" id="PS00665">
    <property type="entry name" value="DHDPS_1"/>
    <property type="match status" value="1"/>
</dbReference>
<comment type="function">
    <text evidence="1 11">Catalyzes the condensation of (S)-aspartate-beta-semialdehyde [(S)-ASA] and pyruvate to 4-hydroxy-tetrahydrodipicolinate (HTPA).</text>
</comment>
<dbReference type="EC" id="4.3.3.7" evidence="3 11"/>
<evidence type="ECO:0000256" key="6">
    <source>
        <dbReference type="ARBA" id="ARBA00022915"/>
    </source>
</evidence>
<feature type="binding site" evidence="11 13">
    <location>
        <position position="46"/>
    </location>
    <ligand>
        <name>pyruvate</name>
        <dbReference type="ChEBI" id="CHEBI:15361"/>
    </ligand>
</feature>
<dbReference type="GO" id="GO:0005737">
    <property type="term" value="C:cytoplasm"/>
    <property type="evidence" value="ECO:0007669"/>
    <property type="project" value="UniProtKB-SubCell"/>
</dbReference>
<comment type="catalytic activity">
    <reaction evidence="10 11">
        <text>L-aspartate 4-semialdehyde + pyruvate = (2S,4S)-4-hydroxy-2,3,4,5-tetrahydrodipicolinate + H2O + H(+)</text>
        <dbReference type="Rhea" id="RHEA:34171"/>
        <dbReference type="ChEBI" id="CHEBI:15361"/>
        <dbReference type="ChEBI" id="CHEBI:15377"/>
        <dbReference type="ChEBI" id="CHEBI:15378"/>
        <dbReference type="ChEBI" id="CHEBI:67139"/>
        <dbReference type="ChEBI" id="CHEBI:537519"/>
        <dbReference type="EC" id="4.3.3.7"/>
    </reaction>
</comment>
<feature type="site" description="L-lysine inhibitor binding" evidence="14">
    <location>
        <position position="83"/>
    </location>
</feature>
<evidence type="ECO:0000256" key="5">
    <source>
        <dbReference type="ARBA" id="ARBA00022605"/>
    </source>
</evidence>
<dbReference type="UniPathway" id="UPA00034">
    <property type="reaction ID" value="UER00017"/>
</dbReference>
<proteinExistence type="inferred from homology"/>
<dbReference type="NCBIfam" id="TIGR00674">
    <property type="entry name" value="dapA"/>
    <property type="match status" value="1"/>
</dbReference>
<organism evidence="15 16">
    <name type="scientific">Methanoliparum thermophilum</name>
    <dbReference type="NCBI Taxonomy" id="2491083"/>
    <lineage>
        <taxon>Archaea</taxon>
        <taxon>Methanobacteriati</taxon>
        <taxon>Methanobacteriota</taxon>
        <taxon>Candidatus Methanoliparia</taxon>
        <taxon>Candidatus Methanoliparales</taxon>
        <taxon>Candidatus Methanoliparaceae</taxon>
        <taxon>Candidatus Methanoliparum</taxon>
    </lineage>
</organism>
<dbReference type="InterPro" id="IPR005263">
    <property type="entry name" value="DapA"/>
</dbReference>
<feature type="site" description="L-lysine inhibitor binding" evidence="14">
    <location>
        <position position="79"/>
    </location>
</feature>
<keyword evidence="4 11" id="KW-0963">Cytoplasm</keyword>
<dbReference type="SMART" id="SM01130">
    <property type="entry name" value="DHDPS"/>
    <property type="match status" value="1"/>
</dbReference>
<feature type="site" description="L-lysine inhibitor binding" evidence="14">
    <location>
        <position position="106"/>
    </location>
</feature>
<keyword evidence="6 11" id="KW-0220">Diaminopimelate biosynthesis</keyword>